<gene>
    <name evidence="2" type="ORF">TKK_015480</name>
</gene>
<protein>
    <submittedName>
        <fullName evidence="2">Uncharacterized protein</fullName>
    </submittedName>
</protein>
<accession>A0ABD2W8K3</accession>
<proteinExistence type="predicted"/>
<name>A0ABD2W8K3_9HYME</name>
<reference evidence="2 3" key="1">
    <citation type="journal article" date="2024" name="bioRxiv">
        <title>A reference genome for Trichogramma kaykai: A tiny desert-dwelling parasitoid wasp with competing sex-ratio distorters.</title>
        <authorList>
            <person name="Culotta J."/>
            <person name="Lindsey A.R."/>
        </authorList>
    </citation>
    <scope>NUCLEOTIDE SEQUENCE [LARGE SCALE GENOMIC DNA]</scope>
    <source>
        <strain evidence="2 3">KSX58</strain>
    </source>
</reference>
<dbReference type="AlphaFoldDB" id="A0ABD2W8K3"/>
<comment type="caution">
    <text evidence="2">The sequence shown here is derived from an EMBL/GenBank/DDBJ whole genome shotgun (WGS) entry which is preliminary data.</text>
</comment>
<dbReference type="EMBL" id="JBJJXI010000123">
    <property type="protein sequence ID" value="KAL3389226.1"/>
    <property type="molecule type" value="Genomic_DNA"/>
</dbReference>
<keyword evidence="1" id="KW-0472">Membrane</keyword>
<keyword evidence="1" id="KW-1133">Transmembrane helix</keyword>
<keyword evidence="1" id="KW-0812">Transmembrane</keyword>
<feature type="transmembrane region" description="Helical" evidence="1">
    <location>
        <begin position="116"/>
        <end position="132"/>
    </location>
</feature>
<evidence type="ECO:0000313" key="2">
    <source>
        <dbReference type="EMBL" id="KAL3389226.1"/>
    </source>
</evidence>
<evidence type="ECO:0000256" key="1">
    <source>
        <dbReference type="SAM" id="Phobius"/>
    </source>
</evidence>
<dbReference type="Proteomes" id="UP001627154">
    <property type="component" value="Unassembled WGS sequence"/>
</dbReference>
<evidence type="ECO:0000313" key="3">
    <source>
        <dbReference type="Proteomes" id="UP001627154"/>
    </source>
</evidence>
<keyword evidence="3" id="KW-1185">Reference proteome</keyword>
<organism evidence="2 3">
    <name type="scientific">Trichogramma kaykai</name>
    <dbReference type="NCBI Taxonomy" id="54128"/>
    <lineage>
        <taxon>Eukaryota</taxon>
        <taxon>Metazoa</taxon>
        <taxon>Ecdysozoa</taxon>
        <taxon>Arthropoda</taxon>
        <taxon>Hexapoda</taxon>
        <taxon>Insecta</taxon>
        <taxon>Pterygota</taxon>
        <taxon>Neoptera</taxon>
        <taxon>Endopterygota</taxon>
        <taxon>Hymenoptera</taxon>
        <taxon>Apocrita</taxon>
        <taxon>Proctotrupomorpha</taxon>
        <taxon>Chalcidoidea</taxon>
        <taxon>Trichogrammatidae</taxon>
        <taxon>Trichogramma</taxon>
    </lineage>
</organism>
<sequence length="190" mass="22111">MKLLHQLDKSSSPNNQAFRQFSEIFTWHIPMKYFITKFEMKLLHQLDKSKYNLFISIDSLLEYDGNLNKSLVKIKKKKLIYLFIFEYSTSSTFKIGRTNITLEKLKLLPLPPPSPLLLLLPLVLLLLLLSRLRKNSTTITGLIQSRRRLATDALLITPKTCVETFQRCISYFSLFACKSSFVILSFTRIL</sequence>